<feature type="region of interest" description="Disordered" evidence="1">
    <location>
        <begin position="1"/>
        <end position="58"/>
    </location>
</feature>
<dbReference type="AlphaFoldDB" id="A0A6T8LZ23"/>
<dbReference type="SMART" id="SM00456">
    <property type="entry name" value="WW"/>
    <property type="match status" value="3"/>
</dbReference>
<protein>
    <recommendedName>
        <fullName evidence="2">WW domain-containing protein</fullName>
    </recommendedName>
</protein>
<dbReference type="InterPro" id="IPR001202">
    <property type="entry name" value="WW_dom"/>
</dbReference>
<evidence type="ECO:0000313" key="3">
    <source>
        <dbReference type="EMBL" id="CAD8747458.1"/>
    </source>
</evidence>
<name>A0A6T8LZ23_HEMAN</name>
<dbReference type="PANTHER" id="PTHR21715">
    <property type="entry name" value="RH04127P"/>
    <property type="match status" value="1"/>
</dbReference>
<feature type="compositionally biased region" description="Acidic residues" evidence="1">
    <location>
        <begin position="309"/>
        <end position="318"/>
    </location>
</feature>
<dbReference type="PANTHER" id="PTHR21715:SF0">
    <property type="entry name" value="RH04127P"/>
    <property type="match status" value="1"/>
</dbReference>
<feature type="compositionally biased region" description="Polar residues" evidence="1">
    <location>
        <begin position="23"/>
        <end position="37"/>
    </location>
</feature>
<reference evidence="3" key="1">
    <citation type="submission" date="2021-01" db="EMBL/GenBank/DDBJ databases">
        <authorList>
            <person name="Corre E."/>
            <person name="Pelletier E."/>
            <person name="Niang G."/>
            <person name="Scheremetjew M."/>
            <person name="Finn R."/>
            <person name="Kale V."/>
            <person name="Holt S."/>
            <person name="Cochrane G."/>
            <person name="Meng A."/>
            <person name="Brown T."/>
            <person name="Cohen L."/>
        </authorList>
    </citation>
    <scope>NUCLEOTIDE SEQUENCE</scope>
    <source>
        <strain evidence="3">CCMP441</strain>
    </source>
</reference>
<organism evidence="3">
    <name type="scientific">Hemiselmis andersenii</name>
    <name type="common">Cryptophyte alga</name>
    <dbReference type="NCBI Taxonomy" id="464988"/>
    <lineage>
        <taxon>Eukaryota</taxon>
        <taxon>Cryptophyceae</taxon>
        <taxon>Cryptomonadales</taxon>
        <taxon>Hemiselmidaceae</taxon>
        <taxon>Hemiselmis</taxon>
    </lineage>
</organism>
<proteinExistence type="predicted"/>
<gene>
    <name evidence="3" type="ORF">HAND1043_LOCUS13955</name>
</gene>
<dbReference type="InterPro" id="IPR036020">
    <property type="entry name" value="WW_dom_sf"/>
</dbReference>
<feature type="domain" description="WW" evidence="2">
    <location>
        <begin position="193"/>
        <end position="226"/>
    </location>
</feature>
<feature type="domain" description="WW" evidence="2">
    <location>
        <begin position="84"/>
        <end position="117"/>
    </location>
</feature>
<evidence type="ECO:0000256" key="1">
    <source>
        <dbReference type="SAM" id="MobiDB-lite"/>
    </source>
</evidence>
<dbReference type="Pfam" id="PF00397">
    <property type="entry name" value="WW"/>
    <property type="match status" value="1"/>
</dbReference>
<dbReference type="Gene3D" id="3.30.1470.10">
    <property type="entry name" value="Photosystem I PsaD, reaction center subunit II"/>
    <property type="match status" value="2"/>
</dbReference>
<sequence length="549" mass="62759">MSKPFGSKSRPFGNTKGPFGTGEASNNEESFEQSSISAHHHDQNSPSHQPSQPPPEVLDLAVYLGIDPRDDADLLWIAEECLAAELPPGWSEHTSSRGDIYFYNADTDESTPKHPLEDQYRVLFEEEKRKKLKREVTLAQARRSSAEISAADDESAKPIPISIQEVLQMSEYYGVQPEVETHLLQTVRQAVLAPLPWMYHEVSDSEGSPYYYNSETDESQRPHPLDDFFKGRLQELRDEAEEAGEAVRAEWQVFFSSNGAPVWYNFCTSEERTEAPEGMADAEGAVKEQAHADRISARLQPFGEPPREEGEEVEEGMEGELSQQSIDPYEGVDDKVVQEYAQLLDLRPSNPKLQKFVQELEERRRTVTQSQTWTTTVPAHDRVDLAPPKMRPPPPAPKPKLLVFFSWWFEEGQKKYIELRYHMNEKVFQIVLNKTVELNDVKIAGRDGELLQCWDLFVGQKIGVLGKPTTLMQANHATLQWLEFHTRRLLKKAMELENEIMQFKPIPEVVHKILHTKKLSNGSISLRWIMRHISILTTQLYRLKPSASK</sequence>
<dbReference type="SUPFAM" id="SSF51045">
    <property type="entry name" value="WW domain"/>
    <property type="match status" value="1"/>
</dbReference>
<accession>A0A6T8LZ23</accession>
<dbReference type="EMBL" id="HBFK01022550">
    <property type="protein sequence ID" value="CAD8747458.1"/>
    <property type="molecule type" value="Transcribed_RNA"/>
</dbReference>
<dbReference type="CDD" id="cd00201">
    <property type="entry name" value="WW"/>
    <property type="match status" value="1"/>
</dbReference>
<dbReference type="PROSITE" id="PS50020">
    <property type="entry name" value="WW_DOMAIN_2"/>
    <property type="match status" value="2"/>
</dbReference>
<dbReference type="InterPro" id="IPR053233">
    <property type="entry name" value="ABRA-related"/>
</dbReference>
<feature type="region of interest" description="Disordered" evidence="1">
    <location>
        <begin position="300"/>
        <end position="322"/>
    </location>
</feature>
<evidence type="ECO:0000259" key="2">
    <source>
        <dbReference type="PROSITE" id="PS50020"/>
    </source>
</evidence>